<reference evidence="1 2" key="1">
    <citation type="submission" date="2012-09" db="EMBL/GenBank/DDBJ databases">
        <title>The Genome Sequence of Actinobaculum massiliae ACS-171-V-COL2.</title>
        <authorList>
            <consortium name="The Broad Institute Genome Sequencing Platform"/>
            <person name="Earl A."/>
            <person name="Ward D."/>
            <person name="Feldgarden M."/>
            <person name="Gevers D."/>
            <person name="Saerens B."/>
            <person name="Vaneechoutte M."/>
            <person name="Walker B."/>
            <person name="Young S.K."/>
            <person name="Zeng Q."/>
            <person name="Gargeya S."/>
            <person name="Fitzgerald M."/>
            <person name="Haas B."/>
            <person name="Abouelleil A."/>
            <person name="Alvarado L."/>
            <person name="Arachchi H.M."/>
            <person name="Berlin A."/>
            <person name="Chapman S.B."/>
            <person name="Goldberg J."/>
            <person name="Griggs A."/>
            <person name="Gujja S."/>
            <person name="Hansen M."/>
            <person name="Howarth C."/>
            <person name="Imamovic A."/>
            <person name="Larimer J."/>
            <person name="McCowen C."/>
            <person name="Montmayeur A."/>
            <person name="Murphy C."/>
            <person name="Neiman D."/>
            <person name="Pearson M."/>
            <person name="Priest M."/>
            <person name="Roberts A."/>
            <person name="Saif S."/>
            <person name="Shea T."/>
            <person name="Sisk P."/>
            <person name="Sykes S."/>
            <person name="Wortman J."/>
            <person name="Nusbaum C."/>
            <person name="Birren B."/>
        </authorList>
    </citation>
    <scope>NUCLEOTIDE SEQUENCE [LARGE SCALE GENOMIC DNA]</scope>
    <source>
        <strain evidence="2">ACS-171-V-Col2</strain>
    </source>
</reference>
<dbReference type="AlphaFoldDB" id="K9EFD5"/>
<evidence type="ECO:0008006" key="3">
    <source>
        <dbReference type="Google" id="ProtNLM"/>
    </source>
</evidence>
<keyword evidence="2" id="KW-1185">Reference proteome</keyword>
<dbReference type="HOGENOM" id="CLU_1431790_0_0_11"/>
<proteinExistence type="predicted"/>
<dbReference type="EMBL" id="AGWL01000001">
    <property type="protein sequence ID" value="EKU95924.1"/>
    <property type="molecule type" value="Genomic_DNA"/>
</dbReference>
<sequence>MQNWRRAEPLDAITRIEVREGHLFEYVPGRTVATDLIVTPGLRARLLAPFMRGNSVVCTLSALWVHTGYWPPDCLPTLTIAHPNQSAYPVRLRTRIGARYRTAIGGVPVTTPERTAIDLLRYEELSLAVTGVLYLLRAGLRLDALKHCADLVLRGYRYESARAFIAALPDYLRRREAAAQATSRDLNPR</sequence>
<name>K9EFD5_9ACTO</name>
<dbReference type="eggNOG" id="ENOG5033J1V">
    <property type="taxonomic scope" value="Bacteria"/>
</dbReference>
<evidence type="ECO:0000313" key="1">
    <source>
        <dbReference type="EMBL" id="EKU95924.1"/>
    </source>
</evidence>
<organism evidence="1 2">
    <name type="scientific">Actinobaculum massiliense ACS-171-V-Col2</name>
    <dbReference type="NCBI Taxonomy" id="883066"/>
    <lineage>
        <taxon>Bacteria</taxon>
        <taxon>Bacillati</taxon>
        <taxon>Actinomycetota</taxon>
        <taxon>Actinomycetes</taxon>
        <taxon>Actinomycetales</taxon>
        <taxon>Actinomycetaceae</taxon>
        <taxon>Actinobaculum</taxon>
    </lineage>
</organism>
<comment type="caution">
    <text evidence="1">The sequence shown here is derived from an EMBL/GenBank/DDBJ whole genome shotgun (WGS) entry which is preliminary data.</text>
</comment>
<dbReference type="Proteomes" id="UP000009888">
    <property type="component" value="Unassembled WGS sequence"/>
</dbReference>
<dbReference type="RefSeq" id="WP_007000230.1">
    <property type="nucleotide sequence ID" value="NZ_JH992955.1"/>
</dbReference>
<dbReference type="PATRIC" id="fig|883066.3.peg.12"/>
<evidence type="ECO:0000313" key="2">
    <source>
        <dbReference type="Proteomes" id="UP000009888"/>
    </source>
</evidence>
<gene>
    <name evidence="1" type="ORF">HMPREF9233_00012</name>
</gene>
<accession>K9EFD5</accession>
<protein>
    <recommendedName>
        <fullName evidence="3">AbiEi antitoxin C-terminal domain-containing protein</fullName>
    </recommendedName>
</protein>